<dbReference type="Pfam" id="PF00496">
    <property type="entry name" value="SBP_bac_5"/>
    <property type="match status" value="1"/>
</dbReference>
<dbReference type="KEGG" id="ava:Ava_B0216"/>
<evidence type="ECO:0000256" key="1">
    <source>
        <dbReference type="ARBA" id="ARBA00005695"/>
    </source>
</evidence>
<evidence type="ECO:0000259" key="4">
    <source>
        <dbReference type="Pfam" id="PF00496"/>
    </source>
</evidence>
<organism evidence="5 6">
    <name type="scientific">Trichormus variabilis (strain ATCC 29413 / PCC 7937)</name>
    <name type="common">Anabaena variabilis</name>
    <dbReference type="NCBI Taxonomy" id="240292"/>
    <lineage>
        <taxon>Bacteria</taxon>
        <taxon>Bacillati</taxon>
        <taxon>Cyanobacteriota</taxon>
        <taxon>Cyanophyceae</taxon>
        <taxon>Nostocales</taxon>
        <taxon>Nostocaceae</taxon>
        <taxon>Trichormus</taxon>
    </lineage>
</organism>
<dbReference type="Proteomes" id="UP000002533">
    <property type="component" value="Plasmid pAnaA"/>
</dbReference>
<dbReference type="PANTHER" id="PTHR30290:SF9">
    <property type="entry name" value="OLIGOPEPTIDE-BINDING PROTEIN APPA"/>
    <property type="match status" value="1"/>
</dbReference>
<dbReference type="AlphaFoldDB" id="Q3M258"/>
<dbReference type="CDD" id="cd08518">
    <property type="entry name" value="PBP2_NikA_DppA_OppA_like_19"/>
    <property type="match status" value="1"/>
</dbReference>
<keyword evidence="2" id="KW-0813">Transport</keyword>
<evidence type="ECO:0000313" key="5">
    <source>
        <dbReference type="EMBL" id="ABA24928.1"/>
    </source>
</evidence>
<dbReference type="Gene3D" id="3.10.105.10">
    <property type="entry name" value="Dipeptide-binding Protein, Domain 3"/>
    <property type="match status" value="1"/>
</dbReference>
<dbReference type="SUPFAM" id="SSF53850">
    <property type="entry name" value="Periplasmic binding protein-like II"/>
    <property type="match status" value="1"/>
</dbReference>
<comment type="similarity">
    <text evidence="1">Belongs to the bacterial solute-binding protein 5 family.</text>
</comment>
<reference evidence="6" key="1">
    <citation type="journal article" date="2014" name="Stand. Genomic Sci.">
        <title>Complete genome sequence of Anabaena variabilis ATCC 29413.</title>
        <authorList>
            <person name="Thiel T."/>
            <person name="Pratte B.S."/>
            <person name="Zhong J."/>
            <person name="Goodwin L."/>
            <person name="Copeland A."/>
            <person name="Lucas S."/>
            <person name="Han C."/>
            <person name="Pitluck S."/>
            <person name="Land M.L."/>
            <person name="Kyrpides N.C."/>
            <person name="Woyke T."/>
        </authorList>
    </citation>
    <scope>NUCLEOTIDE SEQUENCE [LARGE SCALE GENOMIC DNA]</scope>
    <source>
        <strain evidence="6">ATCC 29413 / PCC 7937</strain>
    </source>
</reference>
<dbReference type="Gene3D" id="3.40.190.10">
    <property type="entry name" value="Periplasmic binding protein-like II"/>
    <property type="match status" value="1"/>
</dbReference>
<proteinExistence type="inferred from homology"/>
<dbReference type="GO" id="GO:1904680">
    <property type="term" value="F:peptide transmembrane transporter activity"/>
    <property type="evidence" value="ECO:0007669"/>
    <property type="project" value="TreeGrafter"/>
</dbReference>
<dbReference type="InterPro" id="IPR039424">
    <property type="entry name" value="SBP_5"/>
</dbReference>
<name>Q3M258_TRIV2</name>
<dbReference type="PANTHER" id="PTHR30290">
    <property type="entry name" value="PERIPLASMIC BINDING COMPONENT OF ABC TRANSPORTER"/>
    <property type="match status" value="1"/>
</dbReference>
<dbReference type="EMBL" id="CP000119">
    <property type="protein sequence ID" value="ABA24928.1"/>
    <property type="molecule type" value="Genomic_DNA"/>
</dbReference>
<dbReference type="GO" id="GO:0015833">
    <property type="term" value="P:peptide transport"/>
    <property type="evidence" value="ECO:0007669"/>
    <property type="project" value="TreeGrafter"/>
</dbReference>
<protein>
    <submittedName>
        <fullName evidence="5">Extracellular solute-binding protein, family 5</fullName>
    </submittedName>
</protein>
<gene>
    <name evidence="5" type="ordered locus">Ava_B0216</name>
</gene>
<sequence>MIDCFYLKAMQKYSLTSLAKAGLFHSLKRQMKKLALPTWGILLTSLTACSQNTTNFNAAVARSVAQDKIVIDLGWHEYINFRQGFDPTDGWSWDSYSDPLLQSRLLRRDINQGLVMDLAVDYQLSSDGKIWTVKIRPDVRFSDGKPLTAEDVAYTFNKDTELSLEKFLDKAVATGDYEVKFYLKKPNVIFVDKLASLGIVPKHAHSKTYNRNPIGSGPYKLVQWVEGEQIVLEANPYYYGNKPSIKRVVFLFTQGDAAFAAAKSGRAQIAKIPYPLAKHSVKGMQLYQVPTLDHTVTILPFAPDTGQKNAQGYPTGNNVTSDRGIRQAINYAINRQKLVDAILWGYGSSVYGYPGGPPWQEPAPAIADADINKAKQILAEAGWRDSNGNGTVDRQGIEAEFTLLYTASLPHEQGLAMAIAQMLKPVGIKIKPEGSYWEQMKHRIQHDAWFYTLTTRSLDLRSLYRSPLGIPNGRPNYSNYTNPTVDRILDQGLGAANEIAASKFWKQVHWNGQTGIGPQGDAASAWLVNLNETYLVSKCLDIGRPTVPSQRYQGRLLGNITEWKIICNS</sequence>
<evidence type="ECO:0000313" key="6">
    <source>
        <dbReference type="Proteomes" id="UP000002533"/>
    </source>
</evidence>
<dbReference type="InterPro" id="IPR000914">
    <property type="entry name" value="SBP_5_dom"/>
</dbReference>
<feature type="domain" description="Solute-binding protein family 5" evidence="4">
    <location>
        <begin position="114"/>
        <end position="450"/>
    </location>
</feature>
<keyword evidence="5" id="KW-0614">Plasmid</keyword>
<accession>Q3M258</accession>
<evidence type="ECO:0000256" key="2">
    <source>
        <dbReference type="ARBA" id="ARBA00022448"/>
    </source>
</evidence>
<geneLocation type="plasmid" evidence="6">
    <name>pAnaA</name>
</geneLocation>
<keyword evidence="3" id="KW-0732">Signal</keyword>
<dbReference type="HOGENOM" id="CLU_017028_8_5_3"/>
<evidence type="ECO:0000256" key="3">
    <source>
        <dbReference type="ARBA" id="ARBA00022729"/>
    </source>
</evidence>